<evidence type="ECO:0000259" key="2">
    <source>
        <dbReference type="PROSITE" id="PS51406"/>
    </source>
</evidence>
<protein>
    <recommendedName>
        <fullName evidence="2">Fibrinogen C-terminal domain-containing protein</fullName>
    </recommendedName>
</protein>
<dbReference type="OrthoDB" id="6273946at2759"/>
<dbReference type="SUPFAM" id="SSF56496">
    <property type="entry name" value="Fibrinogen C-terminal domain-like"/>
    <property type="match status" value="1"/>
</dbReference>
<dbReference type="SMART" id="SM00186">
    <property type="entry name" value="FBG"/>
    <property type="match status" value="1"/>
</dbReference>
<evidence type="ECO:0000256" key="1">
    <source>
        <dbReference type="ARBA" id="ARBA00023157"/>
    </source>
</evidence>
<dbReference type="InterPro" id="IPR002181">
    <property type="entry name" value="Fibrinogen_a/b/g_C_dom"/>
</dbReference>
<reference evidence="3 4" key="1">
    <citation type="submission" date="2019-01" db="EMBL/GenBank/DDBJ databases">
        <title>A draft genome assembly of the solar-powered sea slug Elysia chlorotica.</title>
        <authorList>
            <person name="Cai H."/>
            <person name="Li Q."/>
            <person name="Fang X."/>
            <person name="Li J."/>
            <person name="Curtis N.E."/>
            <person name="Altenburger A."/>
            <person name="Shibata T."/>
            <person name="Feng M."/>
            <person name="Maeda T."/>
            <person name="Schwartz J.A."/>
            <person name="Shigenobu S."/>
            <person name="Lundholm N."/>
            <person name="Nishiyama T."/>
            <person name="Yang H."/>
            <person name="Hasebe M."/>
            <person name="Li S."/>
            <person name="Pierce S.K."/>
            <person name="Wang J."/>
        </authorList>
    </citation>
    <scope>NUCLEOTIDE SEQUENCE [LARGE SCALE GENOMIC DNA]</scope>
    <source>
        <strain evidence="3">EC2010</strain>
        <tissue evidence="3">Whole organism of an adult</tissue>
    </source>
</reference>
<organism evidence="3 4">
    <name type="scientific">Elysia chlorotica</name>
    <name type="common">Eastern emerald elysia</name>
    <name type="synonym">Sea slug</name>
    <dbReference type="NCBI Taxonomy" id="188477"/>
    <lineage>
        <taxon>Eukaryota</taxon>
        <taxon>Metazoa</taxon>
        <taxon>Spiralia</taxon>
        <taxon>Lophotrochozoa</taxon>
        <taxon>Mollusca</taxon>
        <taxon>Gastropoda</taxon>
        <taxon>Heterobranchia</taxon>
        <taxon>Euthyneura</taxon>
        <taxon>Panpulmonata</taxon>
        <taxon>Sacoglossa</taxon>
        <taxon>Placobranchoidea</taxon>
        <taxon>Plakobranchidae</taxon>
        <taxon>Elysia</taxon>
    </lineage>
</organism>
<dbReference type="InterPro" id="IPR036056">
    <property type="entry name" value="Fibrinogen-like_C"/>
</dbReference>
<name>A0A433SIF0_ELYCH</name>
<dbReference type="Gene3D" id="3.90.215.10">
    <property type="entry name" value="Gamma Fibrinogen, chain A, domain 1"/>
    <property type="match status" value="1"/>
</dbReference>
<dbReference type="CDD" id="cd00087">
    <property type="entry name" value="FReD"/>
    <property type="match status" value="1"/>
</dbReference>
<keyword evidence="1" id="KW-1015">Disulfide bond</keyword>
<dbReference type="InterPro" id="IPR014716">
    <property type="entry name" value="Fibrinogen_a/b/g_C_1"/>
</dbReference>
<dbReference type="STRING" id="188477.A0A433SIF0"/>
<dbReference type="PANTHER" id="PTHR19143">
    <property type="entry name" value="FIBRINOGEN/TENASCIN/ANGIOPOEITIN"/>
    <property type="match status" value="1"/>
</dbReference>
<dbReference type="InterPro" id="IPR020837">
    <property type="entry name" value="Fibrinogen_CS"/>
</dbReference>
<dbReference type="InterPro" id="IPR050373">
    <property type="entry name" value="Fibrinogen_C-term_domain"/>
</dbReference>
<comment type="caution">
    <text evidence="3">The sequence shown here is derived from an EMBL/GenBank/DDBJ whole genome shotgun (WGS) entry which is preliminary data.</text>
</comment>
<dbReference type="AlphaFoldDB" id="A0A433SIF0"/>
<keyword evidence="4" id="KW-1185">Reference proteome</keyword>
<proteinExistence type="predicted"/>
<dbReference type="EMBL" id="RQTK01002072">
    <property type="protein sequence ID" value="RUS68715.1"/>
    <property type="molecule type" value="Genomic_DNA"/>
</dbReference>
<sequence>MSYSAAISNFFPFRLLAYAQVLECKRGMGDDVTKWYQPYVKVTDSATENPLLCDTHTDGGGWIVIQRRINGDEDFYRGWDDYRNGFGSIDGDFWIGNEFINTLTNENEYELRIDMKVDGKDEFAYSSNFSLTDEADSYRLKLGKVWGTVSAKGLEYQKDQQFTTFDVDHDTWPAGNCAEKFHGAWWYQACHHSNLNGAWNQTGPTGVAWISGGSWINPTFTEMKMRRVASLVLAE</sequence>
<dbReference type="PROSITE" id="PS51406">
    <property type="entry name" value="FIBRINOGEN_C_2"/>
    <property type="match status" value="1"/>
</dbReference>
<dbReference type="GO" id="GO:0005615">
    <property type="term" value="C:extracellular space"/>
    <property type="evidence" value="ECO:0007669"/>
    <property type="project" value="TreeGrafter"/>
</dbReference>
<dbReference type="PROSITE" id="PS00514">
    <property type="entry name" value="FIBRINOGEN_C_1"/>
    <property type="match status" value="1"/>
</dbReference>
<evidence type="ECO:0000313" key="3">
    <source>
        <dbReference type="EMBL" id="RUS68715.1"/>
    </source>
</evidence>
<evidence type="ECO:0000313" key="4">
    <source>
        <dbReference type="Proteomes" id="UP000271974"/>
    </source>
</evidence>
<accession>A0A433SIF0</accession>
<gene>
    <name evidence="3" type="ORF">EGW08_023524</name>
</gene>
<dbReference type="Pfam" id="PF00147">
    <property type="entry name" value="Fibrinogen_C"/>
    <property type="match status" value="1"/>
</dbReference>
<feature type="domain" description="Fibrinogen C-terminal" evidence="2">
    <location>
        <begin position="15"/>
        <end position="229"/>
    </location>
</feature>
<dbReference type="Proteomes" id="UP000271974">
    <property type="component" value="Unassembled WGS sequence"/>
</dbReference>